<sequence>MPETFGSRLIAERERLGLSQGEMHAISGASRRAQFNYEQGVRLPDVGYLAALAQRGFDILYLVTGTRVMRHGAVDEHMLCRVLVSVDTALEKRPIDAEKKSKLVALIYQSAADSGQVDLLLVKKAIDLAF</sequence>
<dbReference type="InterPro" id="IPR010982">
    <property type="entry name" value="Lambda_DNA-bd_dom_sf"/>
</dbReference>
<evidence type="ECO:0000313" key="1">
    <source>
        <dbReference type="EMBL" id="TDG03017.1"/>
    </source>
</evidence>
<dbReference type="AlphaFoldDB" id="A0A4R5L5W2"/>
<gene>
    <name evidence="1" type="ORF">E1N52_36890</name>
</gene>
<evidence type="ECO:0000313" key="2">
    <source>
        <dbReference type="Proteomes" id="UP000295606"/>
    </source>
</evidence>
<protein>
    <submittedName>
        <fullName evidence="1">XRE family transcriptional regulator</fullName>
    </submittedName>
</protein>
<dbReference type="OrthoDB" id="7011085at2"/>
<name>A0A4R5L5W2_9BURK</name>
<dbReference type="RefSeq" id="WP_133189239.1">
    <property type="nucleotide sequence ID" value="NZ_SMOD01000048.1"/>
</dbReference>
<dbReference type="GO" id="GO:0003677">
    <property type="term" value="F:DNA binding"/>
    <property type="evidence" value="ECO:0007669"/>
    <property type="project" value="InterPro"/>
</dbReference>
<proteinExistence type="predicted"/>
<dbReference type="Proteomes" id="UP000295606">
    <property type="component" value="Unassembled WGS sequence"/>
</dbReference>
<dbReference type="CDD" id="cd00093">
    <property type="entry name" value="HTH_XRE"/>
    <property type="match status" value="1"/>
</dbReference>
<comment type="caution">
    <text evidence="1">The sequence shown here is derived from an EMBL/GenBank/DDBJ whole genome shotgun (WGS) entry which is preliminary data.</text>
</comment>
<dbReference type="InterPro" id="IPR001387">
    <property type="entry name" value="Cro/C1-type_HTH"/>
</dbReference>
<organism evidence="1 2">
    <name type="scientific">Paraburkholderia guartelaensis</name>
    <dbReference type="NCBI Taxonomy" id="2546446"/>
    <lineage>
        <taxon>Bacteria</taxon>
        <taxon>Pseudomonadati</taxon>
        <taxon>Pseudomonadota</taxon>
        <taxon>Betaproteobacteria</taxon>
        <taxon>Burkholderiales</taxon>
        <taxon>Burkholderiaceae</taxon>
        <taxon>Paraburkholderia</taxon>
    </lineage>
</organism>
<accession>A0A4R5L5W2</accession>
<reference evidence="1 2" key="1">
    <citation type="submission" date="2019-03" db="EMBL/GenBank/DDBJ databases">
        <title>Paraburkholderia sp. isolated from native Mimosa gymnas in Guartela State Park, Brazil.</title>
        <authorList>
            <person name="Paulitsch F."/>
            <person name="Hungria M."/>
            <person name="Delamuta J.R.M."/>
            <person name="Ribeiro R.A."/>
            <person name="Dall'Agnol R."/>
            <person name="Silva J.S.B."/>
        </authorList>
    </citation>
    <scope>NUCLEOTIDE SEQUENCE [LARGE SCALE GENOMIC DNA]</scope>
    <source>
        <strain evidence="1 2">CNPSo 3008</strain>
    </source>
</reference>
<dbReference type="Gene3D" id="1.10.260.40">
    <property type="entry name" value="lambda repressor-like DNA-binding domains"/>
    <property type="match status" value="1"/>
</dbReference>
<dbReference type="SUPFAM" id="SSF47413">
    <property type="entry name" value="lambda repressor-like DNA-binding domains"/>
    <property type="match status" value="1"/>
</dbReference>
<dbReference type="EMBL" id="SMOD01000048">
    <property type="protein sequence ID" value="TDG03017.1"/>
    <property type="molecule type" value="Genomic_DNA"/>
</dbReference>